<feature type="domain" description="Luciferase-like" evidence="5">
    <location>
        <begin position="10"/>
        <end position="309"/>
    </location>
</feature>
<dbReference type="InterPro" id="IPR050172">
    <property type="entry name" value="SsuD_RutA_monooxygenase"/>
</dbReference>
<evidence type="ECO:0000256" key="3">
    <source>
        <dbReference type="ARBA" id="ARBA00023002"/>
    </source>
</evidence>
<keyword evidence="1" id="KW-0285">Flavoprotein</keyword>
<organism evidence="6">
    <name type="scientific">Mycobacterium sp. (strain MCS)</name>
    <dbReference type="NCBI Taxonomy" id="164756"/>
    <lineage>
        <taxon>Bacteria</taxon>
        <taxon>Bacillati</taxon>
        <taxon>Actinomycetota</taxon>
        <taxon>Actinomycetes</taxon>
        <taxon>Mycobacteriales</taxon>
        <taxon>Mycobacteriaceae</taxon>
        <taxon>Mycobacterium</taxon>
    </lineage>
</organism>
<keyword evidence="3" id="KW-0560">Oxidoreductase</keyword>
<dbReference type="EMBL" id="CP000384">
    <property type="protein sequence ID" value="ABG10593.1"/>
    <property type="molecule type" value="Genomic_DNA"/>
</dbReference>
<evidence type="ECO:0000256" key="4">
    <source>
        <dbReference type="ARBA" id="ARBA00023033"/>
    </source>
</evidence>
<dbReference type="InterPro" id="IPR036661">
    <property type="entry name" value="Luciferase-like_sf"/>
</dbReference>
<sequence length="338" mass="37354">MRVGATVWGMRFGLFIPQGWRLDLVGIPVDEHWRVMSDLATYADGTAWDSLWVYDHFHTVPVPTDEATHEAWSLMAAYAATTSRIKLGQMCTAMSYRNPAYLAKVAATVDVISGGRVQMGIGGGWYEHEWRAYGYGFPSAGARLGRLDEGVQIMRDAWRDGRATLDGKHYQITDAIVQPKPLQDNGIPLWIAGGGEKVTLRIAAKYAQYTNFTSEPEGFQHKSDVLAAHCREVGSDFDAIVRSANVNAVIGDSEDDVAARVERVRERQVAVADKKAVDAMLSTATAPESASGTPEQVIEKLTRMRDLGCEYAILYFPEAAYDRSGIEMFEQKVIPALR</sequence>
<dbReference type="InterPro" id="IPR011251">
    <property type="entry name" value="Luciferase-like_dom"/>
</dbReference>
<evidence type="ECO:0000256" key="1">
    <source>
        <dbReference type="ARBA" id="ARBA00022630"/>
    </source>
</evidence>
<name>A0A5Q5BQ24_MYCSS</name>
<protein>
    <submittedName>
        <fullName evidence="6">Luciferase-like protein</fullName>
    </submittedName>
</protein>
<dbReference type="KEGG" id="mmc:Mmcs_4489"/>
<dbReference type="InterPro" id="IPR019952">
    <property type="entry name" value="F420_OxRdatse_Rv1855c_pred"/>
</dbReference>
<keyword evidence="4" id="KW-0503">Monooxygenase</keyword>
<dbReference type="Gene3D" id="3.20.20.30">
    <property type="entry name" value="Luciferase-like domain"/>
    <property type="match status" value="1"/>
</dbReference>
<dbReference type="PANTHER" id="PTHR42847:SF8">
    <property type="entry name" value="CONSERVED PROTEIN"/>
    <property type="match status" value="1"/>
</dbReference>
<gene>
    <name evidence="6" type="ordered locus">Mmcs_4489</name>
</gene>
<dbReference type="PANTHER" id="PTHR42847">
    <property type="entry name" value="ALKANESULFONATE MONOOXYGENASE"/>
    <property type="match status" value="1"/>
</dbReference>
<evidence type="ECO:0000256" key="2">
    <source>
        <dbReference type="ARBA" id="ARBA00022643"/>
    </source>
</evidence>
<dbReference type="Pfam" id="PF00296">
    <property type="entry name" value="Bac_luciferase"/>
    <property type="match status" value="1"/>
</dbReference>
<proteinExistence type="predicted"/>
<reference evidence="6" key="1">
    <citation type="submission" date="2006-06" db="EMBL/GenBank/DDBJ databases">
        <title>Complete sequence of chromosome of Mycobacterium sp. MCS.</title>
        <authorList>
            <consortium name="US DOE Joint Genome Institute"/>
            <person name="Copeland A."/>
            <person name="Lucas S."/>
            <person name="Lapidus A."/>
            <person name="Barry K."/>
            <person name="Detter J.C."/>
            <person name="Glavina del Rio T."/>
            <person name="Hammon N."/>
            <person name="Israni S."/>
            <person name="Dalin E."/>
            <person name="Tice H."/>
            <person name="Pitluck S."/>
            <person name="Martinez M."/>
            <person name="Schmutz J."/>
            <person name="Larimer F."/>
            <person name="Land M."/>
            <person name="Hauser L."/>
            <person name="Kyrpides N."/>
            <person name="Kim E."/>
            <person name="Miller C.D."/>
            <person name="Hughes J.E."/>
            <person name="Anderson A.J."/>
            <person name="Sims R.C."/>
            <person name="Richardson P."/>
        </authorList>
    </citation>
    <scope>NUCLEOTIDE SEQUENCE [LARGE SCALE GENOMIC DNA]</scope>
    <source>
        <strain evidence="6">MCS</strain>
    </source>
</reference>
<dbReference type="SUPFAM" id="SSF51679">
    <property type="entry name" value="Bacterial luciferase-like"/>
    <property type="match status" value="1"/>
</dbReference>
<evidence type="ECO:0000313" key="6">
    <source>
        <dbReference type="EMBL" id="ABG10593.1"/>
    </source>
</evidence>
<dbReference type="GO" id="GO:0046306">
    <property type="term" value="P:alkanesulfonate catabolic process"/>
    <property type="evidence" value="ECO:0007669"/>
    <property type="project" value="TreeGrafter"/>
</dbReference>
<dbReference type="GO" id="GO:0008726">
    <property type="term" value="F:alkanesulfonate monooxygenase activity"/>
    <property type="evidence" value="ECO:0007669"/>
    <property type="project" value="TreeGrafter"/>
</dbReference>
<dbReference type="NCBIfam" id="TIGR03560">
    <property type="entry name" value="F420_Rv1855c"/>
    <property type="match status" value="1"/>
</dbReference>
<evidence type="ECO:0000259" key="5">
    <source>
        <dbReference type="Pfam" id="PF00296"/>
    </source>
</evidence>
<dbReference type="AlphaFoldDB" id="A0A5Q5BQ24"/>
<keyword evidence="2" id="KW-0288">FMN</keyword>
<accession>A0A5Q5BQ24</accession>